<dbReference type="AlphaFoldDB" id="A0AB38DMB6"/>
<reference evidence="2 3" key="1">
    <citation type="submission" date="2016-11" db="EMBL/GenBank/DDBJ databases">
        <authorList>
            <consortium name="Pathogen Informatics"/>
        </authorList>
    </citation>
    <scope>NUCLEOTIDE SEQUENCE [LARGE SCALE GENOMIC DNA]</scope>
    <source>
        <strain evidence="2 3">1168</strain>
    </source>
</reference>
<proteinExistence type="predicted"/>
<name>A0AB38DMB6_9MYCO</name>
<evidence type="ECO:0000256" key="1">
    <source>
        <dbReference type="SAM" id="MobiDB-lite"/>
    </source>
</evidence>
<dbReference type="Proteomes" id="UP000190366">
    <property type="component" value="Unassembled WGS sequence"/>
</dbReference>
<gene>
    <name evidence="2" type="ORF">SAMEA2275630_05235</name>
</gene>
<protein>
    <recommendedName>
        <fullName evidence="4">HEAT repeat domain-containing protein</fullName>
    </recommendedName>
</protein>
<evidence type="ECO:0008006" key="4">
    <source>
        <dbReference type="Google" id="ProtNLM"/>
    </source>
</evidence>
<feature type="region of interest" description="Disordered" evidence="1">
    <location>
        <begin position="85"/>
        <end position="106"/>
    </location>
</feature>
<evidence type="ECO:0000313" key="3">
    <source>
        <dbReference type="Proteomes" id="UP000190366"/>
    </source>
</evidence>
<accession>A0AB38DMB6</accession>
<dbReference type="EMBL" id="FVQL01000001">
    <property type="protein sequence ID" value="SKZ56483.1"/>
    <property type="molecule type" value="Genomic_DNA"/>
</dbReference>
<comment type="caution">
    <text evidence="2">The sequence shown here is derived from an EMBL/GenBank/DDBJ whole genome shotgun (WGS) entry which is preliminary data.</text>
</comment>
<sequence length="106" mass="12048">MTTAETRREALAAQLLNQPRPNNILGVLEQRDAIDRVAQVQDDDTAARLIALALSVDDEVMVRALLHGAYRYRWRHTIDTFAESKPEQATAATELWTQTEKEHHGR</sequence>
<dbReference type="RefSeq" id="WP_005122330.1">
    <property type="nucleotide sequence ID" value="NZ_CP065272.1"/>
</dbReference>
<evidence type="ECO:0000313" key="2">
    <source>
        <dbReference type="EMBL" id="SKZ56483.1"/>
    </source>
</evidence>
<organism evidence="2 3">
    <name type="scientific">Mycobacteroides abscessus subsp. massiliense</name>
    <dbReference type="NCBI Taxonomy" id="1962118"/>
    <lineage>
        <taxon>Bacteria</taxon>
        <taxon>Bacillati</taxon>
        <taxon>Actinomycetota</taxon>
        <taxon>Actinomycetes</taxon>
        <taxon>Mycobacteriales</taxon>
        <taxon>Mycobacteriaceae</taxon>
        <taxon>Mycobacteroides</taxon>
        <taxon>Mycobacteroides abscessus</taxon>
    </lineage>
</organism>